<dbReference type="InterPro" id="IPR057666">
    <property type="entry name" value="DrpA_SLOG"/>
</dbReference>
<reference evidence="2 3" key="1">
    <citation type="submission" date="2014-07" db="EMBL/GenBank/DDBJ databases">
        <title>Draft Genome Sequence of Gephyronic Acid Producer, Cystobacter violaceus Strain Cb vi76.</title>
        <authorList>
            <person name="Stevens D.C."/>
            <person name="Young J."/>
            <person name="Carmichael R."/>
            <person name="Tan J."/>
            <person name="Taylor R.E."/>
        </authorList>
    </citation>
    <scope>NUCLEOTIDE SEQUENCE [LARGE SCALE GENOMIC DNA]</scope>
    <source>
        <strain evidence="2 3">Cb vi76</strain>
    </source>
</reference>
<sequence>MLPQGLLDKATLSLVRKRNHALLEGQVALLSELHPKSRWQGRFAMMRNRLIVALADFVLVAQTGLKESRSNGKLTQSGTWAGAEDARSLGRRVFVFDLPTDGNLALARAFAEPVPLTPNDDMFFAIEDALKRPTKLVLNATPSVQPKLL</sequence>
<dbReference type="Pfam" id="PF02481">
    <property type="entry name" value="DNA_processg_A"/>
    <property type="match status" value="1"/>
</dbReference>
<gene>
    <name evidence="2" type="ORF">Q664_11375</name>
</gene>
<feature type="domain" description="Smf/DprA SLOG" evidence="1">
    <location>
        <begin position="23"/>
        <end position="99"/>
    </location>
</feature>
<dbReference type="EMBL" id="JPMI01000072">
    <property type="protein sequence ID" value="KFA93082.1"/>
    <property type="molecule type" value="Genomic_DNA"/>
</dbReference>
<protein>
    <recommendedName>
        <fullName evidence="1">Smf/DprA SLOG domain-containing protein</fullName>
    </recommendedName>
</protein>
<evidence type="ECO:0000313" key="2">
    <source>
        <dbReference type="EMBL" id="KFA93082.1"/>
    </source>
</evidence>
<evidence type="ECO:0000259" key="1">
    <source>
        <dbReference type="Pfam" id="PF02481"/>
    </source>
</evidence>
<proteinExistence type="predicted"/>
<dbReference type="AlphaFoldDB" id="A0A084SX97"/>
<comment type="caution">
    <text evidence="2">The sequence shown here is derived from an EMBL/GenBank/DDBJ whole genome shotgun (WGS) entry which is preliminary data.</text>
</comment>
<accession>A0A084SX97</accession>
<dbReference type="Proteomes" id="UP000028547">
    <property type="component" value="Unassembled WGS sequence"/>
</dbReference>
<dbReference type="GO" id="GO:0009294">
    <property type="term" value="P:DNA-mediated transformation"/>
    <property type="evidence" value="ECO:0007669"/>
    <property type="project" value="InterPro"/>
</dbReference>
<evidence type="ECO:0000313" key="3">
    <source>
        <dbReference type="Proteomes" id="UP000028547"/>
    </source>
</evidence>
<organism evidence="2 3">
    <name type="scientific">Archangium violaceum Cb vi76</name>
    <dbReference type="NCBI Taxonomy" id="1406225"/>
    <lineage>
        <taxon>Bacteria</taxon>
        <taxon>Pseudomonadati</taxon>
        <taxon>Myxococcota</taxon>
        <taxon>Myxococcia</taxon>
        <taxon>Myxococcales</taxon>
        <taxon>Cystobacterineae</taxon>
        <taxon>Archangiaceae</taxon>
        <taxon>Archangium</taxon>
    </lineage>
</organism>
<dbReference type="Gene3D" id="3.40.50.450">
    <property type="match status" value="1"/>
</dbReference>
<name>A0A084SX97_9BACT</name>